<evidence type="ECO:0000256" key="5">
    <source>
        <dbReference type="ARBA" id="ARBA00022692"/>
    </source>
</evidence>
<dbReference type="PANTHER" id="PTHR32089">
    <property type="entry name" value="METHYL-ACCEPTING CHEMOTAXIS PROTEIN MCPB"/>
    <property type="match status" value="1"/>
</dbReference>
<keyword evidence="14" id="KW-1185">Reference proteome</keyword>
<dbReference type="InterPro" id="IPR004089">
    <property type="entry name" value="MCPsignal_dom"/>
</dbReference>
<dbReference type="Gene3D" id="1.10.287.950">
    <property type="entry name" value="Methyl-accepting chemotaxis protein"/>
    <property type="match status" value="1"/>
</dbReference>
<dbReference type="PANTHER" id="PTHR32089:SF120">
    <property type="entry name" value="METHYL-ACCEPTING CHEMOTAXIS PROTEIN TLPQ"/>
    <property type="match status" value="1"/>
</dbReference>
<keyword evidence="5 11" id="KW-0812">Transmembrane</keyword>
<keyword evidence="2" id="KW-1003">Cell membrane</keyword>
<feature type="transmembrane region" description="Helical" evidence="11">
    <location>
        <begin position="21"/>
        <end position="38"/>
    </location>
</feature>
<evidence type="ECO:0000256" key="1">
    <source>
        <dbReference type="ARBA" id="ARBA00004236"/>
    </source>
</evidence>
<keyword evidence="7 11" id="KW-0472">Membrane</keyword>
<accession>A0ABN6BN75</accession>
<evidence type="ECO:0000256" key="4">
    <source>
        <dbReference type="ARBA" id="ARBA00022500"/>
    </source>
</evidence>
<evidence type="ECO:0000256" key="10">
    <source>
        <dbReference type="PROSITE-ProRule" id="PRU00284"/>
    </source>
</evidence>
<name>A0ABN6BN75_9PSED</name>
<comment type="subcellular location">
    <subcellularLocation>
        <location evidence="1">Cell membrane</location>
    </subcellularLocation>
</comment>
<evidence type="ECO:0000256" key="11">
    <source>
        <dbReference type="SAM" id="Phobius"/>
    </source>
</evidence>
<dbReference type="SUPFAM" id="SSF58104">
    <property type="entry name" value="Methyl-accepting chemotaxis protein (MCP) signaling domain"/>
    <property type="match status" value="1"/>
</dbReference>
<protein>
    <recommendedName>
        <fullName evidence="12">Methyl-accepting transducer domain-containing protein</fullName>
    </recommendedName>
</protein>
<evidence type="ECO:0000256" key="7">
    <source>
        <dbReference type="ARBA" id="ARBA00023136"/>
    </source>
</evidence>
<dbReference type="EMBL" id="AP023081">
    <property type="protein sequence ID" value="BCD85443.1"/>
    <property type="molecule type" value="Genomic_DNA"/>
</dbReference>
<evidence type="ECO:0000313" key="13">
    <source>
        <dbReference type="EMBL" id="BCD85443.1"/>
    </source>
</evidence>
<feature type="transmembrane region" description="Helical" evidence="11">
    <location>
        <begin position="44"/>
        <end position="60"/>
    </location>
</feature>
<dbReference type="Proteomes" id="UP001064896">
    <property type="component" value="Chromosome"/>
</dbReference>
<feature type="domain" description="Methyl-accepting transducer" evidence="12">
    <location>
        <begin position="136"/>
        <end position="322"/>
    </location>
</feature>
<keyword evidence="6 11" id="KW-1133">Transmembrane helix</keyword>
<reference evidence="13" key="1">
    <citation type="submission" date="2020-05" db="EMBL/GenBank/DDBJ databases">
        <title>Complete genome sequence of Pseudomonas sp. Sm006.</title>
        <authorList>
            <person name="Takeuchi K."/>
            <person name="Someya N."/>
        </authorList>
    </citation>
    <scope>NUCLEOTIDE SEQUENCE</scope>
    <source>
        <strain evidence="13">Sm006</strain>
    </source>
</reference>
<dbReference type="SMART" id="SM00283">
    <property type="entry name" value="MA"/>
    <property type="match status" value="1"/>
</dbReference>
<keyword evidence="8 10" id="KW-0807">Transducer</keyword>
<evidence type="ECO:0000256" key="8">
    <source>
        <dbReference type="ARBA" id="ARBA00023224"/>
    </source>
</evidence>
<evidence type="ECO:0000259" key="12">
    <source>
        <dbReference type="PROSITE" id="PS50111"/>
    </source>
</evidence>
<organism evidence="13 14">
    <name type="scientific">Pseudomonas solani</name>
    <dbReference type="NCBI Taxonomy" id="2731552"/>
    <lineage>
        <taxon>Bacteria</taxon>
        <taxon>Pseudomonadati</taxon>
        <taxon>Pseudomonadota</taxon>
        <taxon>Gammaproteobacteria</taxon>
        <taxon>Pseudomonadales</taxon>
        <taxon>Pseudomonadaceae</taxon>
        <taxon>Pseudomonas</taxon>
    </lineage>
</organism>
<comment type="similarity">
    <text evidence="9">Belongs to the methyl-accepting chemotaxis (MCP) protein family.</text>
</comment>
<evidence type="ECO:0000256" key="2">
    <source>
        <dbReference type="ARBA" id="ARBA00022475"/>
    </source>
</evidence>
<gene>
    <name evidence="13" type="ORF">PSm6_18500</name>
</gene>
<keyword evidence="4" id="KW-0145">Chemotaxis</keyword>
<evidence type="ECO:0000256" key="3">
    <source>
        <dbReference type="ARBA" id="ARBA00022481"/>
    </source>
</evidence>
<evidence type="ECO:0000313" key="14">
    <source>
        <dbReference type="Proteomes" id="UP001064896"/>
    </source>
</evidence>
<dbReference type="PROSITE" id="PS50111">
    <property type="entry name" value="CHEMOTAXIS_TRANSDUC_2"/>
    <property type="match status" value="1"/>
</dbReference>
<sequence>MPHYKNHPEKPMRPAYARHPYAVAFHTLGLALLMLVYTRWQVPLAWSIPAYLVLALWPWLGPWKVPEEPRDEPLEDQAPRLAELAVQADRNAAERLRLQGIAAQLDTLLRQRLDEGAIWLQRHDAGVVPPDLDRLEQLAAQLQQAGAEGCADLDKARQAFAALLAESGTGRERVQALAERSGEIQKVAQSIQSIASQTNLLALNAAIEAARAGDAGRGFAVVADEVRNLAARTAGATEEVGRMAEDIQQQTAAAVAHLAGQDAGLAAGVAALEPLGGLMAGLDEQGAQLHDALAPLPDHWALQHESQQAWRQEMVRLEAQLEEAVTVGRQLAEALRGPA</sequence>
<proteinExistence type="inferred from homology"/>
<evidence type="ECO:0000256" key="6">
    <source>
        <dbReference type="ARBA" id="ARBA00022989"/>
    </source>
</evidence>
<keyword evidence="3" id="KW-0488">Methylation</keyword>
<dbReference type="Pfam" id="PF00015">
    <property type="entry name" value="MCPsignal"/>
    <property type="match status" value="1"/>
</dbReference>
<evidence type="ECO:0000256" key="9">
    <source>
        <dbReference type="ARBA" id="ARBA00029447"/>
    </source>
</evidence>